<evidence type="ECO:0000313" key="2">
    <source>
        <dbReference type="Proteomes" id="UP000241587"/>
    </source>
</evidence>
<sequence length="169" mass="19027">MTSNLPKDAGNLFHKGAKYTFEDATFYAYGVGITTEMVQQACDQAAASYLRHGLNWLHISMDKPQFFTVGSAGQFELLSDCINLYVERLRLTLDATDATHSNKSLPMYPHGFIIVQDANRAMLALACKNFVLFPTMSNYVKRFRTYEGETRQPKTLSSGIRIFKKYGTG</sequence>
<keyword evidence="2" id="KW-1185">Reference proteome</keyword>
<dbReference type="EMBL" id="PVEM01000016">
    <property type="protein sequence ID" value="PTD02899.1"/>
    <property type="molecule type" value="Genomic_DNA"/>
</dbReference>
<name>A0A2T4GH87_FUSCU</name>
<proteinExistence type="predicted"/>
<dbReference type="AlphaFoldDB" id="A0A2T4GH87"/>
<comment type="caution">
    <text evidence="1">The sequence shown here is derived from an EMBL/GenBank/DDBJ whole genome shotgun (WGS) entry which is preliminary data.</text>
</comment>
<organism evidence="1 2">
    <name type="scientific">Fusarium culmorum</name>
    <dbReference type="NCBI Taxonomy" id="5516"/>
    <lineage>
        <taxon>Eukaryota</taxon>
        <taxon>Fungi</taxon>
        <taxon>Dikarya</taxon>
        <taxon>Ascomycota</taxon>
        <taxon>Pezizomycotina</taxon>
        <taxon>Sordariomycetes</taxon>
        <taxon>Hypocreomycetidae</taxon>
        <taxon>Hypocreales</taxon>
        <taxon>Nectriaceae</taxon>
        <taxon>Fusarium</taxon>
    </lineage>
</organism>
<evidence type="ECO:0000313" key="1">
    <source>
        <dbReference type="EMBL" id="PTD02899.1"/>
    </source>
</evidence>
<dbReference type="Proteomes" id="UP000241587">
    <property type="component" value="Unassembled WGS sequence"/>
</dbReference>
<protein>
    <submittedName>
        <fullName evidence="1">Uncharacterized protein</fullName>
    </submittedName>
</protein>
<reference evidence="1 2" key="1">
    <citation type="submission" date="2018-02" db="EMBL/GenBank/DDBJ databases">
        <title>Fusarium culmorum secondary metabolites in fungal-bacterial-plant interactions.</title>
        <authorList>
            <person name="Schmidt R."/>
        </authorList>
    </citation>
    <scope>NUCLEOTIDE SEQUENCE [LARGE SCALE GENOMIC DNA]</scope>
    <source>
        <strain evidence="1 2">PV</strain>
    </source>
</reference>
<gene>
    <name evidence="1" type="ORF">FCULG_00009241</name>
</gene>
<accession>A0A2T4GH87</accession>
<dbReference type="OrthoDB" id="3558762at2759"/>